<accession>A0A0P0CLT9</accession>
<protein>
    <recommendedName>
        <fullName evidence="7">Transmembrane signal peptide protein</fullName>
    </recommendedName>
</protein>
<dbReference type="RefSeq" id="WP_054723668.1">
    <property type="nucleotide sequence ID" value="NZ_CP012898.1"/>
</dbReference>
<feature type="compositionally biased region" description="Gly residues" evidence="1">
    <location>
        <begin position="556"/>
        <end position="574"/>
    </location>
</feature>
<dbReference type="Pfam" id="PF09972">
    <property type="entry name" value="DUF2207"/>
    <property type="match status" value="1"/>
</dbReference>
<keyword evidence="6" id="KW-1185">Reference proteome</keyword>
<keyword evidence="2" id="KW-0812">Transmembrane</keyword>
<feature type="domain" description="Predicted membrane protein YciQ-like C-terminal" evidence="4">
    <location>
        <begin position="266"/>
        <end position="502"/>
    </location>
</feature>
<keyword evidence="2" id="KW-0472">Membrane</keyword>
<name>A0A0P0CLT9_9FLAO</name>
<evidence type="ECO:0000313" key="5">
    <source>
        <dbReference type="EMBL" id="ALJ03666.1"/>
    </source>
</evidence>
<dbReference type="InterPro" id="IPR018702">
    <property type="entry name" value="DUF2207"/>
</dbReference>
<evidence type="ECO:0008006" key="7">
    <source>
        <dbReference type="Google" id="ProtNLM"/>
    </source>
</evidence>
<dbReference type="OrthoDB" id="9767603at2"/>
<reference evidence="5 6" key="1">
    <citation type="submission" date="2015-10" db="EMBL/GenBank/DDBJ databases">
        <authorList>
            <person name="Gilbert D.G."/>
        </authorList>
    </citation>
    <scope>NUCLEOTIDE SEQUENCE [LARGE SCALE GENOMIC DNA]</scope>
    <source>
        <strain evidence="6">HZ-22</strain>
    </source>
</reference>
<dbReference type="AlphaFoldDB" id="A0A0P0CLT9"/>
<dbReference type="InterPro" id="IPR048389">
    <property type="entry name" value="YciQ-like_C"/>
</dbReference>
<dbReference type="KEGG" id="ahz:APS56_00220"/>
<sequence>MLKQLFLFIVCITSTFSLFSQSESILSFHSEIKIDTSSAITVAETIKIYATGTIFKRGITRTIPIEKIDSLGRKSKIDFKILSVEKDGRISKFHTETANGKVIIYVGEKDVFLNKGNYEYTITYRMIGHIGFFNNYDEIYWNVNGFEWNLPFEKVSSQVTLPLGGEITKNACYTGVYGSNATNCNARIVSNNSIHFNADNLKAGENLTIAVGFNKGIVNQPPPPTFMQKFGALILGVFVSFLLLFYYGYTWLKFGVDPVKPTVFPQFDVPENMTPASVGMIDKQRYYGDLITGSILNLAVNGYLKIEEDIESYIFGLFKTKRYIIHKLKEGAEINKNEEHVLFSKLFSDKSSLVLDGKYDKKVESAVAVFKASLKKQHHSLIYQGINLKFWIVPILALVTYGFLFVFLSTQYFEGDNDMLSFFLFIVVNVFFFLFYQYLIRKPAVEKLRLKSLIDGFKMYMSAAEEKQISRFNPPNLTPEIFEKLLPYAIVLGAEDVWGEKFQNLIDKSIIDKNYKPIWYVGNIGNFSAFNHSLNSTLSNSISRSATPPSSSSSGSSGGGFSGGGGGGGGGGGW</sequence>
<dbReference type="EMBL" id="CP012898">
    <property type="protein sequence ID" value="ALJ03666.1"/>
    <property type="molecule type" value="Genomic_DNA"/>
</dbReference>
<feature type="transmembrane region" description="Helical" evidence="2">
    <location>
        <begin position="230"/>
        <end position="249"/>
    </location>
</feature>
<feature type="transmembrane region" description="Helical" evidence="2">
    <location>
        <begin position="419"/>
        <end position="439"/>
    </location>
</feature>
<dbReference type="STRING" id="1736674.APS56_00220"/>
<dbReference type="Pfam" id="PF20990">
    <property type="entry name" value="DUF2207_C"/>
    <property type="match status" value="1"/>
</dbReference>
<feature type="domain" description="DUF2207" evidence="3">
    <location>
        <begin position="24"/>
        <end position="213"/>
    </location>
</feature>
<evidence type="ECO:0000256" key="2">
    <source>
        <dbReference type="SAM" id="Phobius"/>
    </source>
</evidence>
<evidence type="ECO:0000313" key="6">
    <source>
        <dbReference type="Proteomes" id="UP000057981"/>
    </source>
</evidence>
<evidence type="ECO:0000256" key="1">
    <source>
        <dbReference type="SAM" id="MobiDB-lite"/>
    </source>
</evidence>
<gene>
    <name evidence="5" type="ORF">APS56_00220</name>
</gene>
<keyword evidence="2" id="KW-1133">Transmembrane helix</keyword>
<evidence type="ECO:0000259" key="3">
    <source>
        <dbReference type="Pfam" id="PF09972"/>
    </source>
</evidence>
<feature type="transmembrane region" description="Helical" evidence="2">
    <location>
        <begin position="390"/>
        <end position="413"/>
    </location>
</feature>
<organism evidence="5 6">
    <name type="scientific">Pseudalgibacter alginicilyticus</name>
    <dbReference type="NCBI Taxonomy" id="1736674"/>
    <lineage>
        <taxon>Bacteria</taxon>
        <taxon>Pseudomonadati</taxon>
        <taxon>Bacteroidota</taxon>
        <taxon>Flavobacteriia</taxon>
        <taxon>Flavobacteriales</taxon>
        <taxon>Flavobacteriaceae</taxon>
        <taxon>Pseudalgibacter</taxon>
    </lineage>
</organism>
<feature type="region of interest" description="Disordered" evidence="1">
    <location>
        <begin position="541"/>
        <end position="574"/>
    </location>
</feature>
<dbReference type="Proteomes" id="UP000057981">
    <property type="component" value="Chromosome"/>
</dbReference>
<proteinExistence type="predicted"/>
<evidence type="ECO:0000259" key="4">
    <source>
        <dbReference type="Pfam" id="PF20990"/>
    </source>
</evidence>